<evidence type="ECO:0000256" key="2">
    <source>
        <dbReference type="SAM" id="SignalP"/>
    </source>
</evidence>
<keyword evidence="1" id="KW-1133">Transmembrane helix</keyword>
<accession>A0A7S4ERJ3</accession>
<feature type="signal peptide" evidence="2">
    <location>
        <begin position="1"/>
        <end position="24"/>
    </location>
</feature>
<organism evidence="3">
    <name type="scientific">Chrysotila carterae</name>
    <name type="common">Marine alga</name>
    <name type="synonym">Syracosphaera carterae</name>
    <dbReference type="NCBI Taxonomy" id="13221"/>
    <lineage>
        <taxon>Eukaryota</taxon>
        <taxon>Haptista</taxon>
        <taxon>Haptophyta</taxon>
        <taxon>Prymnesiophyceae</taxon>
        <taxon>Isochrysidales</taxon>
        <taxon>Isochrysidaceae</taxon>
        <taxon>Chrysotila</taxon>
    </lineage>
</organism>
<keyword evidence="1" id="KW-0812">Transmembrane</keyword>
<evidence type="ECO:0000313" key="3">
    <source>
        <dbReference type="EMBL" id="CAE0747975.1"/>
    </source>
</evidence>
<feature type="chain" id="PRO_5031326757" evidence="2">
    <location>
        <begin position="25"/>
        <end position="191"/>
    </location>
</feature>
<feature type="transmembrane region" description="Helical" evidence="1">
    <location>
        <begin position="168"/>
        <end position="186"/>
    </location>
</feature>
<sequence>MTAPAQPHAAASLLLLMLSSCVHAFFTPYPAYPPPAYARNTQALRRVRASALPAEVQAAVKPFVSKYSQKEVVALWKAFRTCYASDDAAVKAAKQNPSVLCPLYATPELIRSTYKVLLKRLGSEDAASVLRQNPAVLTCGRMLEDADPDEIKRAAMLRQVLDRISPEALSAVLGVLIIAIIAKVAAATGAR</sequence>
<dbReference type="AlphaFoldDB" id="A0A7S4ERJ3"/>
<protein>
    <submittedName>
        <fullName evidence="3">Uncharacterized protein</fullName>
    </submittedName>
</protein>
<proteinExistence type="predicted"/>
<evidence type="ECO:0000256" key="1">
    <source>
        <dbReference type="SAM" id="Phobius"/>
    </source>
</evidence>
<name>A0A7S4ERJ3_CHRCT</name>
<dbReference type="EMBL" id="HBIZ01000987">
    <property type="protein sequence ID" value="CAE0747975.1"/>
    <property type="molecule type" value="Transcribed_RNA"/>
</dbReference>
<gene>
    <name evidence="3" type="ORF">PCAR00345_LOCUS557</name>
</gene>
<keyword evidence="2" id="KW-0732">Signal</keyword>
<keyword evidence="1" id="KW-0472">Membrane</keyword>
<reference evidence="3" key="1">
    <citation type="submission" date="2021-01" db="EMBL/GenBank/DDBJ databases">
        <authorList>
            <person name="Corre E."/>
            <person name="Pelletier E."/>
            <person name="Niang G."/>
            <person name="Scheremetjew M."/>
            <person name="Finn R."/>
            <person name="Kale V."/>
            <person name="Holt S."/>
            <person name="Cochrane G."/>
            <person name="Meng A."/>
            <person name="Brown T."/>
            <person name="Cohen L."/>
        </authorList>
    </citation>
    <scope>NUCLEOTIDE SEQUENCE</scope>
    <source>
        <strain evidence="3">CCMP645</strain>
    </source>
</reference>